<dbReference type="GeneID" id="89529050"/>
<accession>A0A4R3ZQN9</accession>
<keyword evidence="1" id="KW-0812">Transmembrane</keyword>
<evidence type="ECO:0000313" key="3">
    <source>
        <dbReference type="Proteomes" id="UP000295805"/>
    </source>
</evidence>
<gene>
    <name evidence="2" type="ORF">EDD19_12829</name>
</gene>
<keyword evidence="1" id="KW-1133">Transmembrane helix</keyword>
<keyword evidence="1" id="KW-0472">Membrane</keyword>
<sequence>MMNGDGMGGMGLMCVFGLLVLVGVIVGVVVLVKIFSGRSPNTGGSGTNPGIGAGASRGREILDERYARGEMSTEEYRERLWALERDGR</sequence>
<dbReference type="RefSeq" id="WP_131886399.1">
    <property type="nucleotide sequence ID" value="NZ_CP143053.1"/>
</dbReference>
<protein>
    <submittedName>
        <fullName evidence="2">Putative membrane protein</fullName>
    </submittedName>
</protein>
<comment type="caution">
    <text evidence="2">The sequence shown here is derived from an EMBL/GenBank/DDBJ whole genome shotgun (WGS) entry which is preliminary data.</text>
</comment>
<feature type="transmembrane region" description="Helical" evidence="1">
    <location>
        <begin position="6"/>
        <end position="32"/>
    </location>
</feature>
<dbReference type="EMBL" id="SMCX01000028">
    <property type="protein sequence ID" value="TCW21147.1"/>
    <property type="molecule type" value="Genomic_DNA"/>
</dbReference>
<organism evidence="2 3">
    <name type="scientific">Dietzia cinnamea</name>
    <dbReference type="NCBI Taxonomy" id="321318"/>
    <lineage>
        <taxon>Bacteria</taxon>
        <taxon>Bacillati</taxon>
        <taxon>Actinomycetota</taxon>
        <taxon>Actinomycetes</taxon>
        <taxon>Mycobacteriales</taxon>
        <taxon>Dietziaceae</taxon>
        <taxon>Dietzia</taxon>
    </lineage>
</organism>
<name>A0A4R3ZQN9_9ACTN</name>
<evidence type="ECO:0000313" key="2">
    <source>
        <dbReference type="EMBL" id="TCW21147.1"/>
    </source>
</evidence>
<dbReference type="Proteomes" id="UP000295805">
    <property type="component" value="Unassembled WGS sequence"/>
</dbReference>
<dbReference type="AlphaFoldDB" id="A0A4R3ZQN9"/>
<reference evidence="2 3" key="1">
    <citation type="submission" date="2019-03" db="EMBL/GenBank/DDBJ databases">
        <title>Root nodule microbial communities of legume samples collected from USA, Mexico and Botswana.</title>
        <authorList>
            <person name="Hirsch A."/>
        </authorList>
    </citation>
    <scope>NUCLEOTIDE SEQUENCE [LARGE SCALE GENOMIC DNA]</scope>
    <source>
        <strain evidence="2 3">55</strain>
    </source>
</reference>
<evidence type="ECO:0000256" key="1">
    <source>
        <dbReference type="SAM" id="Phobius"/>
    </source>
</evidence>
<proteinExistence type="predicted"/>